<dbReference type="Gene3D" id="1.10.260.40">
    <property type="entry name" value="lambda repressor-like DNA-binding domains"/>
    <property type="match status" value="1"/>
</dbReference>
<evidence type="ECO:0000256" key="3">
    <source>
        <dbReference type="ARBA" id="ARBA00023125"/>
    </source>
</evidence>
<dbReference type="InterPro" id="IPR028082">
    <property type="entry name" value="Peripla_BP_I"/>
</dbReference>
<sequence>MTVSIKDVACEAGVSVSTVSHVLNKTRYVAPETSDRVVAAVKLLGYQPSSLARALKTNKTKTLGMLVSNSTNPFFADVVRGVEEGCYTQGYSLILCNCDDKAERQLAYLNNLSMRRIDALVVMTTHGDPDFDRALDRKSELPMVVLDAKPAENICVVGDNSVLGGRLATEFLLGRGFRRIAILSGPEQHPRSQERRQGFEAAMLAAQCPVNPDWCLSGSLDAAGGYRAMSKLLERFGATGLPEAVFAFNDLMALGAIRALGERGLTVPTDISLIGYDDIDLAPYLTPALTTIRQPGFELGSRAAMVLISRLEQGTALPACLSLNPELVIRESVGQI</sequence>
<dbReference type="PROSITE" id="PS00356">
    <property type="entry name" value="HTH_LACI_1"/>
    <property type="match status" value="1"/>
</dbReference>
<protein>
    <submittedName>
        <fullName evidence="6">LacI family DNA-binding transcriptional regulator</fullName>
    </submittedName>
</protein>
<keyword evidence="3 6" id="KW-0238">DNA-binding</keyword>
<reference evidence="6" key="1">
    <citation type="submission" date="2022-12" db="EMBL/GenBank/DDBJ databases">
        <title>Bacterial isolates from different developmental stages of Nematostella vectensis.</title>
        <authorList>
            <person name="Fraune S."/>
        </authorList>
    </citation>
    <scope>NUCLEOTIDE SEQUENCE</scope>
    <source>
        <strain evidence="6">G21630-S1</strain>
    </source>
</reference>
<evidence type="ECO:0000256" key="1">
    <source>
        <dbReference type="ARBA" id="ARBA00022491"/>
    </source>
</evidence>
<dbReference type="PROSITE" id="PS50932">
    <property type="entry name" value="HTH_LACI_2"/>
    <property type="match status" value="1"/>
</dbReference>
<dbReference type="SUPFAM" id="SSF53822">
    <property type="entry name" value="Periplasmic binding protein-like I"/>
    <property type="match status" value="1"/>
</dbReference>
<dbReference type="InterPro" id="IPR010982">
    <property type="entry name" value="Lambda_DNA-bd_dom_sf"/>
</dbReference>
<feature type="domain" description="HTH lacI-type" evidence="5">
    <location>
        <begin position="3"/>
        <end position="57"/>
    </location>
</feature>
<dbReference type="PANTHER" id="PTHR30146:SF148">
    <property type="entry name" value="HTH-TYPE TRANSCRIPTIONAL REPRESSOR PURR-RELATED"/>
    <property type="match status" value="1"/>
</dbReference>
<dbReference type="PRINTS" id="PR00036">
    <property type="entry name" value="HTHLACI"/>
</dbReference>
<dbReference type="PANTHER" id="PTHR30146">
    <property type="entry name" value="LACI-RELATED TRANSCRIPTIONAL REPRESSOR"/>
    <property type="match status" value="1"/>
</dbReference>
<dbReference type="SUPFAM" id="SSF47413">
    <property type="entry name" value="lambda repressor-like DNA-binding domains"/>
    <property type="match status" value="1"/>
</dbReference>
<dbReference type="GO" id="GO:0003677">
    <property type="term" value="F:DNA binding"/>
    <property type="evidence" value="ECO:0007669"/>
    <property type="project" value="UniProtKB-KW"/>
</dbReference>
<dbReference type="Pfam" id="PF13377">
    <property type="entry name" value="Peripla_BP_3"/>
    <property type="match status" value="1"/>
</dbReference>
<keyword evidence="2" id="KW-0805">Transcription regulation</keyword>
<dbReference type="EMBL" id="JAPWGY010000002">
    <property type="protein sequence ID" value="MCZ4280645.1"/>
    <property type="molecule type" value="Genomic_DNA"/>
</dbReference>
<dbReference type="InterPro" id="IPR000843">
    <property type="entry name" value="HTH_LacI"/>
</dbReference>
<dbReference type="Pfam" id="PF00356">
    <property type="entry name" value="LacI"/>
    <property type="match status" value="1"/>
</dbReference>
<evidence type="ECO:0000256" key="4">
    <source>
        <dbReference type="ARBA" id="ARBA00023163"/>
    </source>
</evidence>
<accession>A0ABT4LHR3</accession>
<keyword evidence="1" id="KW-0678">Repressor</keyword>
<dbReference type="RefSeq" id="WP_269422828.1">
    <property type="nucleotide sequence ID" value="NZ_JAPWGY010000002.1"/>
</dbReference>
<evidence type="ECO:0000313" key="7">
    <source>
        <dbReference type="Proteomes" id="UP001069802"/>
    </source>
</evidence>
<dbReference type="Gene3D" id="3.40.50.2300">
    <property type="match status" value="2"/>
</dbReference>
<dbReference type="Proteomes" id="UP001069802">
    <property type="component" value="Unassembled WGS sequence"/>
</dbReference>
<keyword evidence="4" id="KW-0804">Transcription</keyword>
<comment type="caution">
    <text evidence="6">The sequence shown here is derived from an EMBL/GenBank/DDBJ whole genome shotgun (WGS) entry which is preliminary data.</text>
</comment>
<dbReference type="SMART" id="SM00354">
    <property type="entry name" value="HTH_LACI"/>
    <property type="match status" value="1"/>
</dbReference>
<gene>
    <name evidence="6" type="ORF">O4H49_07635</name>
</gene>
<name>A0ABT4LHR3_9PROT</name>
<organism evidence="6 7">
    <name type="scientific">Kiloniella laminariae</name>
    <dbReference type="NCBI Taxonomy" id="454162"/>
    <lineage>
        <taxon>Bacteria</taxon>
        <taxon>Pseudomonadati</taxon>
        <taxon>Pseudomonadota</taxon>
        <taxon>Alphaproteobacteria</taxon>
        <taxon>Rhodospirillales</taxon>
        <taxon>Kiloniellaceae</taxon>
        <taxon>Kiloniella</taxon>
    </lineage>
</organism>
<dbReference type="CDD" id="cd01392">
    <property type="entry name" value="HTH_LacI"/>
    <property type="match status" value="1"/>
</dbReference>
<evidence type="ECO:0000313" key="6">
    <source>
        <dbReference type="EMBL" id="MCZ4280645.1"/>
    </source>
</evidence>
<evidence type="ECO:0000256" key="2">
    <source>
        <dbReference type="ARBA" id="ARBA00023015"/>
    </source>
</evidence>
<keyword evidence="7" id="KW-1185">Reference proteome</keyword>
<dbReference type="InterPro" id="IPR046335">
    <property type="entry name" value="LacI/GalR-like_sensor"/>
</dbReference>
<proteinExistence type="predicted"/>
<evidence type="ECO:0000259" key="5">
    <source>
        <dbReference type="PROSITE" id="PS50932"/>
    </source>
</evidence>